<proteinExistence type="predicted"/>
<evidence type="ECO:0000313" key="2">
    <source>
        <dbReference type="Proteomes" id="UP001148838"/>
    </source>
</evidence>
<protein>
    <submittedName>
        <fullName evidence="1">Uncharacterized protein</fullName>
    </submittedName>
</protein>
<gene>
    <name evidence="1" type="ORF">ANN_22744</name>
</gene>
<accession>A0ABQ8SKG1</accession>
<comment type="caution">
    <text evidence="1">The sequence shown here is derived from an EMBL/GenBank/DDBJ whole genome shotgun (WGS) entry which is preliminary data.</text>
</comment>
<dbReference type="Proteomes" id="UP001148838">
    <property type="component" value="Unassembled WGS sequence"/>
</dbReference>
<dbReference type="EMBL" id="JAJSOF020000025">
    <property type="protein sequence ID" value="KAJ4434196.1"/>
    <property type="molecule type" value="Genomic_DNA"/>
</dbReference>
<evidence type="ECO:0000313" key="1">
    <source>
        <dbReference type="EMBL" id="KAJ4434196.1"/>
    </source>
</evidence>
<organism evidence="1 2">
    <name type="scientific">Periplaneta americana</name>
    <name type="common">American cockroach</name>
    <name type="synonym">Blatta americana</name>
    <dbReference type="NCBI Taxonomy" id="6978"/>
    <lineage>
        <taxon>Eukaryota</taxon>
        <taxon>Metazoa</taxon>
        <taxon>Ecdysozoa</taxon>
        <taxon>Arthropoda</taxon>
        <taxon>Hexapoda</taxon>
        <taxon>Insecta</taxon>
        <taxon>Pterygota</taxon>
        <taxon>Neoptera</taxon>
        <taxon>Polyneoptera</taxon>
        <taxon>Dictyoptera</taxon>
        <taxon>Blattodea</taxon>
        <taxon>Blattoidea</taxon>
        <taxon>Blattidae</taxon>
        <taxon>Blattinae</taxon>
        <taxon>Periplaneta</taxon>
    </lineage>
</organism>
<reference evidence="1 2" key="1">
    <citation type="journal article" date="2022" name="Allergy">
        <title>Genome assembly and annotation of Periplaneta americana reveal a comprehensive cockroach allergen profile.</title>
        <authorList>
            <person name="Wang L."/>
            <person name="Xiong Q."/>
            <person name="Saelim N."/>
            <person name="Wang L."/>
            <person name="Nong W."/>
            <person name="Wan A.T."/>
            <person name="Shi M."/>
            <person name="Liu X."/>
            <person name="Cao Q."/>
            <person name="Hui J.H.L."/>
            <person name="Sookrung N."/>
            <person name="Leung T.F."/>
            <person name="Tungtrongchitr A."/>
            <person name="Tsui S.K.W."/>
        </authorList>
    </citation>
    <scope>NUCLEOTIDE SEQUENCE [LARGE SCALE GENOMIC DNA]</scope>
    <source>
        <strain evidence="1">PWHHKU_190912</strain>
    </source>
</reference>
<keyword evidence="2" id="KW-1185">Reference proteome</keyword>
<name>A0ABQ8SKG1_PERAM</name>
<sequence>MSPGSNTVSYPAFTHIGLRKNPRKNLNQVTCPDRESNPGHLVSRLDVLTVTPQVCEEWLCFCRSVNCVISGASVQVEDLAENSSFAGFKFQLGLKRVRASPDEAMVKACGAIEAVAAVCPS</sequence>